<evidence type="ECO:0000256" key="1">
    <source>
        <dbReference type="SAM" id="SignalP"/>
    </source>
</evidence>
<name>A0A4V5NWK7_9GAMM</name>
<protein>
    <recommendedName>
        <fullName evidence="4">Pilus assembly protein CpaD</fullName>
    </recommendedName>
</protein>
<comment type="caution">
    <text evidence="2">The sequence shown here is derived from an EMBL/GenBank/DDBJ whole genome shotgun (WGS) entry which is preliminary data.</text>
</comment>
<evidence type="ECO:0000313" key="2">
    <source>
        <dbReference type="EMBL" id="TKB58478.1"/>
    </source>
</evidence>
<dbReference type="Pfam" id="PF09476">
    <property type="entry name" value="Pilus_CpaD"/>
    <property type="match status" value="1"/>
</dbReference>
<gene>
    <name evidence="2" type="ORF">FCL42_01660</name>
</gene>
<dbReference type="InterPro" id="IPR019027">
    <property type="entry name" value="Pilus_biogenesis_CpaD-related"/>
</dbReference>
<keyword evidence="3" id="KW-1185">Reference proteome</keyword>
<sequence length="161" mass="17817">MIRSSLRFIALLSTLLLTACADHAFDPPGAETLIYQQTQDFEFGNNGASDETLARLLTHFSSQATLTLRHGPQQTPWAKALEHQLLALEVDPARIVFEQSQTQGLRVLSISQWHAKSQPCGNWRYDRAVTSLGCSTNANLAAQLVNPEKQLTKSSLQAKEQ</sequence>
<dbReference type="Proteomes" id="UP000305675">
    <property type="component" value="Unassembled WGS sequence"/>
</dbReference>
<organism evidence="2 3">
    <name type="scientific">Ferrimonas aestuarii</name>
    <dbReference type="NCBI Taxonomy" id="2569539"/>
    <lineage>
        <taxon>Bacteria</taxon>
        <taxon>Pseudomonadati</taxon>
        <taxon>Pseudomonadota</taxon>
        <taxon>Gammaproteobacteria</taxon>
        <taxon>Alteromonadales</taxon>
        <taxon>Ferrimonadaceae</taxon>
        <taxon>Ferrimonas</taxon>
    </lineage>
</organism>
<evidence type="ECO:0008006" key="4">
    <source>
        <dbReference type="Google" id="ProtNLM"/>
    </source>
</evidence>
<proteinExistence type="predicted"/>
<accession>A0A4V5NWK7</accession>
<keyword evidence="1" id="KW-0732">Signal</keyword>
<dbReference type="EMBL" id="SWCJ01000001">
    <property type="protein sequence ID" value="TKB58478.1"/>
    <property type="molecule type" value="Genomic_DNA"/>
</dbReference>
<reference evidence="2 3" key="1">
    <citation type="submission" date="2019-04" db="EMBL/GenBank/DDBJ databases">
        <authorList>
            <person name="Hwang J.C."/>
        </authorList>
    </citation>
    <scope>NUCLEOTIDE SEQUENCE [LARGE SCALE GENOMIC DNA]</scope>
    <source>
        <strain evidence="2 3">IMCC35002</strain>
    </source>
</reference>
<dbReference type="RefSeq" id="WP_136861626.1">
    <property type="nucleotide sequence ID" value="NZ_SWCJ01000001.1"/>
</dbReference>
<feature type="chain" id="PRO_5020397086" description="Pilus assembly protein CpaD" evidence="1">
    <location>
        <begin position="25"/>
        <end position="161"/>
    </location>
</feature>
<feature type="signal peptide" evidence="1">
    <location>
        <begin position="1"/>
        <end position="24"/>
    </location>
</feature>
<dbReference type="AlphaFoldDB" id="A0A4V5NWK7"/>
<evidence type="ECO:0000313" key="3">
    <source>
        <dbReference type="Proteomes" id="UP000305675"/>
    </source>
</evidence>
<dbReference type="PROSITE" id="PS51257">
    <property type="entry name" value="PROKAR_LIPOPROTEIN"/>
    <property type="match status" value="1"/>
</dbReference>